<dbReference type="STRING" id="1401.BK123_20325"/>
<name>A0A1R1AXU8_PAELA</name>
<organism evidence="2 3">
    <name type="scientific">Paenibacillus lautus</name>
    <name type="common">Bacillus lautus</name>
    <dbReference type="NCBI Taxonomy" id="1401"/>
    <lineage>
        <taxon>Bacteria</taxon>
        <taxon>Bacillati</taxon>
        <taxon>Bacillota</taxon>
        <taxon>Bacilli</taxon>
        <taxon>Bacillales</taxon>
        <taxon>Paenibacillaceae</taxon>
        <taxon>Paenibacillus</taxon>
    </lineage>
</organism>
<sequence length="284" mass="30977">MKIFVAGSTGVIGQRLLPKLVQAGHEVTGMTHHPQRKGLIESWGARGIIADAFDREGMIAAIGEIRPDVVIHQLTSLSQWNLEDNARIRMEGTRHLVEAAQIHGVKRMIAQSIAWAYEPGDHPATEDVPLDVQAPALRKSTIDGIVSLEHAVAQMPNHVILRYGMFYGPGTWYDANGVMAEKVRTRALPATDGIMSFLHVEDAANAALQALNWPAGPVNIVDDEPATGTVWLPVYAEALQAPAPAYQAGSKRGERGASNAKARQEYGWHPLHPTWRTGFAQSLR</sequence>
<feature type="domain" description="NAD-dependent epimerase/dehydratase" evidence="1">
    <location>
        <begin position="3"/>
        <end position="215"/>
    </location>
</feature>
<evidence type="ECO:0000259" key="1">
    <source>
        <dbReference type="Pfam" id="PF01370"/>
    </source>
</evidence>
<dbReference type="PANTHER" id="PTHR48079">
    <property type="entry name" value="PROTEIN YEEZ"/>
    <property type="match status" value="1"/>
</dbReference>
<dbReference type="InterPro" id="IPR036291">
    <property type="entry name" value="NAD(P)-bd_dom_sf"/>
</dbReference>
<dbReference type="InterPro" id="IPR001509">
    <property type="entry name" value="Epimerase_deHydtase"/>
</dbReference>
<dbReference type="Gene3D" id="3.40.50.720">
    <property type="entry name" value="NAD(P)-binding Rossmann-like Domain"/>
    <property type="match status" value="1"/>
</dbReference>
<evidence type="ECO:0000313" key="2">
    <source>
        <dbReference type="EMBL" id="OME90712.1"/>
    </source>
</evidence>
<dbReference type="RefSeq" id="WP_076324205.1">
    <property type="nucleotide sequence ID" value="NZ_MRTF01000007.1"/>
</dbReference>
<dbReference type="SUPFAM" id="SSF51735">
    <property type="entry name" value="NAD(P)-binding Rossmann-fold domains"/>
    <property type="match status" value="1"/>
</dbReference>
<dbReference type="Proteomes" id="UP000187074">
    <property type="component" value="Unassembled WGS sequence"/>
</dbReference>
<dbReference type="AlphaFoldDB" id="A0A1R1AXU8"/>
<dbReference type="GO" id="GO:0004029">
    <property type="term" value="F:aldehyde dehydrogenase (NAD+) activity"/>
    <property type="evidence" value="ECO:0007669"/>
    <property type="project" value="TreeGrafter"/>
</dbReference>
<gene>
    <name evidence="2" type="ORF">BK123_20325</name>
</gene>
<comment type="caution">
    <text evidence="2">The sequence shown here is derived from an EMBL/GenBank/DDBJ whole genome shotgun (WGS) entry which is preliminary data.</text>
</comment>
<protein>
    <submittedName>
        <fullName evidence="2">dTDP-glucose 4,6-dehydratase</fullName>
    </submittedName>
</protein>
<proteinExistence type="predicted"/>
<accession>A0A1R1AXU8</accession>
<dbReference type="GO" id="GO:0005737">
    <property type="term" value="C:cytoplasm"/>
    <property type="evidence" value="ECO:0007669"/>
    <property type="project" value="TreeGrafter"/>
</dbReference>
<dbReference type="OrthoDB" id="9807212at2"/>
<dbReference type="InterPro" id="IPR051783">
    <property type="entry name" value="NAD(P)-dependent_oxidoreduct"/>
</dbReference>
<dbReference type="EMBL" id="MRTF01000007">
    <property type="protein sequence ID" value="OME90712.1"/>
    <property type="molecule type" value="Genomic_DNA"/>
</dbReference>
<reference evidence="2 3" key="1">
    <citation type="submission" date="2016-11" db="EMBL/GenBank/DDBJ databases">
        <title>Paenibacillus species isolates.</title>
        <authorList>
            <person name="Beno S.M."/>
        </authorList>
    </citation>
    <scope>NUCLEOTIDE SEQUENCE [LARGE SCALE GENOMIC DNA]</scope>
    <source>
        <strain evidence="2 3">FSL F4-0100</strain>
    </source>
</reference>
<dbReference type="Pfam" id="PF01370">
    <property type="entry name" value="Epimerase"/>
    <property type="match status" value="1"/>
</dbReference>
<evidence type="ECO:0000313" key="3">
    <source>
        <dbReference type="Proteomes" id="UP000187074"/>
    </source>
</evidence>
<dbReference type="PANTHER" id="PTHR48079:SF6">
    <property type="entry name" value="NAD(P)-BINDING DOMAIN-CONTAINING PROTEIN-RELATED"/>
    <property type="match status" value="1"/>
</dbReference>